<dbReference type="NCBIfam" id="TIGR00715">
    <property type="entry name" value="precor6x_red"/>
    <property type="match status" value="1"/>
</dbReference>
<dbReference type="EC" id="1.3.1.106" evidence="4"/>
<dbReference type="RefSeq" id="WP_277832605.1">
    <property type="nucleotide sequence ID" value="NZ_JARQZE010000005.1"/>
</dbReference>
<dbReference type="PANTHER" id="PTHR36925:SF1">
    <property type="entry name" value="COBALT-PRECORRIN-6A REDUCTASE"/>
    <property type="match status" value="1"/>
</dbReference>
<dbReference type="PROSITE" id="PS51014">
    <property type="entry name" value="COBK_CBIJ"/>
    <property type="match status" value="1"/>
</dbReference>
<evidence type="ECO:0000256" key="3">
    <source>
        <dbReference type="ARBA" id="ARBA00023002"/>
    </source>
</evidence>
<keyword evidence="5" id="KW-1185">Reference proteome</keyword>
<dbReference type="EMBL" id="JBHTMC010000020">
    <property type="protein sequence ID" value="MFD1263902.1"/>
    <property type="molecule type" value="Genomic_DNA"/>
</dbReference>
<organism evidence="4 5">
    <name type="scientific">Thauera mechernichensis</name>
    <dbReference type="NCBI Taxonomy" id="82788"/>
    <lineage>
        <taxon>Bacteria</taxon>
        <taxon>Pseudomonadati</taxon>
        <taxon>Pseudomonadota</taxon>
        <taxon>Betaproteobacteria</taxon>
        <taxon>Rhodocyclales</taxon>
        <taxon>Zoogloeaceae</taxon>
        <taxon>Thauera</taxon>
    </lineage>
</organism>
<protein>
    <submittedName>
        <fullName evidence="4">Cobalt-precorrin-6A reductase</fullName>
        <ecNumber evidence="4">1.3.1.106</ecNumber>
    </submittedName>
</protein>
<proteinExistence type="predicted"/>
<reference evidence="5" key="1">
    <citation type="journal article" date="2019" name="Int. J. Syst. Evol. Microbiol.">
        <title>The Global Catalogue of Microorganisms (GCM) 10K type strain sequencing project: providing services to taxonomists for standard genome sequencing and annotation.</title>
        <authorList>
            <consortium name="The Broad Institute Genomics Platform"/>
            <consortium name="The Broad Institute Genome Sequencing Center for Infectious Disease"/>
            <person name="Wu L."/>
            <person name="Ma J."/>
        </authorList>
    </citation>
    <scope>NUCLEOTIDE SEQUENCE [LARGE SCALE GENOMIC DNA]</scope>
    <source>
        <strain evidence="5">CCUG 48884</strain>
    </source>
</reference>
<keyword evidence="2" id="KW-0169">Cobalamin biosynthesis</keyword>
<dbReference type="Proteomes" id="UP001597158">
    <property type="component" value="Unassembled WGS sequence"/>
</dbReference>
<gene>
    <name evidence="4" type="ORF">ACFQ4M_09915</name>
</gene>
<dbReference type="PANTHER" id="PTHR36925">
    <property type="entry name" value="COBALT-PRECORRIN-6A REDUCTASE"/>
    <property type="match status" value="1"/>
</dbReference>
<keyword evidence="3 4" id="KW-0560">Oxidoreductase</keyword>
<dbReference type="Pfam" id="PF02571">
    <property type="entry name" value="CbiJ"/>
    <property type="match status" value="1"/>
</dbReference>
<evidence type="ECO:0000256" key="1">
    <source>
        <dbReference type="ARBA" id="ARBA00004953"/>
    </source>
</evidence>
<dbReference type="InterPro" id="IPR003723">
    <property type="entry name" value="Precorrin-6x_reduct"/>
</dbReference>
<evidence type="ECO:0000313" key="5">
    <source>
        <dbReference type="Proteomes" id="UP001597158"/>
    </source>
</evidence>
<evidence type="ECO:0000313" key="4">
    <source>
        <dbReference type="EMBL" id="MFD1263902.1"/>
    </source>
</evidence>
<sequence>MPDLHHKPLPRVSPKHAPNVLVLGGTTEAGALAQVLAASSIRACYSYAGRVQTPRPQPLPTRVGGFGGVDGLVRYLADERITHLIDATHPFAARMSANAIAAARQAGVPLIALTRPAWTAQAGDRWQTVADMPSAVAALGGAPRRVLLALGRMHLAEFAAQPQHHYVLRLVDPPAAPIPLPDHHVVVDRGPFDVAGDLALLQRHRIELVVSKNAGGEGASAKLAAARQLGVPVLMVQRPVLPARTEVHEVDAVLAWLGHGATPGVARGV</sequence>
<comment type="caution">
    <text evidence="4">The sequence shown here is derived from an EMBL/GenBank/DDBJ whole genome shotgun (WGS) entry which is preliminary data.</text>
</comment>
<name>A0ABW3WFZ1_9RHOO</name>
<dbReference type="GO" id="GO:0016491">
    <property type="term" value="F:oxidoreductase activity"/>
    <property type="evidence" value="ECO:0007669"/>
    <property type="project" value="UniProtKB-KW"/>
</dbReference>
<dbReference type="NCBIfam" id="NF005968">
    <property type="entry name" value="PRK08057.1-2"/>
    <property type="match status" value="1"/>
</dbReference>
<accession>A0ABW3WFZ1</accession>
<evidence type="ECO:0000256" key="2">
    <source>
        <dbReference type="ARBA" id="ARBA00022573"/>
    </source>
</evidence>
<comment type="pathway">
    <text evidence="1">Cofactor biosynthesis; adenosylcobalamin biosynthesis.</text>
</comment>